<evidence type="ECO:0000256" key="3">
    <source>
        <dbReference type="SAM" id="SignalP"/>
    </source>
</evidence>
<protein>
    <submittedName>
        <fullName evidence="5">Outer membrane protein assembly factor BamE</fullName>
    </submittedName>
</protein>
<dbReference type="EMBL" id="JACJUU010000006">
    <property type="protein sequence ID" value="MBC2770025.1"/>
    <property type="molecule type" value="Genomic_DNA"/>
</dbReference>
<organism evidence="5 6">
    <name type="scientific">Pusillimonas minor</name>
    <dbReference type="NCBI Taxonomy" id="2697024"/>
    <lineage>
        <taxon>Bacteria</taxon>
        <taxon>Pseudomonadati</taxon>
        <taxon>Pseudomonadota</taxon>
        <taxon>Betaproteobacteria</taxon>
        <taxon>Burkholderiales</taxon>
        <taxon>Alcaligenaceae</taxon>
        <taxon>Pusillimonas</taxon>
    </lineage>
</organism>
<dbReference type="Proteomes" id="UP000545386">
    <property type="component" value="Unassembled WGS sequence"/>
</dbReference>
<keyword evidence="2" id="KW-0472">Membrane</keyword>
<dbReference type="AlphaFoldDB" id="A0A842HT82"/>
<dbReference type="RefSeq" id="WP_185779741.1">
    <property type="nucleotide sequence ID" value="NZ_JACJUU010000006.1"/>
</dbReference>
<dbReference type="InterPro" id="IPR007450">
    <property type="entry name" value="BamE_dom"/>
</dbReference>
<sequence length="148" mass="16578">MNIETRIARAAKNVILASGLLVAGASWAANPVDPISNPESLAYPEVHMDLPDYDEPFQRAGIMLEPQRLSQIAPGMAAEQVVTLLGWPLNEEGAAQSRHWDYNFTFKMPGSGHYLVCQYKVVLDQDRKLEKAFWRRHQCLDIANSAVQ</sequence>
<reference evidence="5 6" key="1">
    <citation type="submission" date="2020-08" db="EMBL/GenBank/DDBJ databases">
        <title>Paraeoetvoesia sp. YC-7-48 draft genome sequence.</title>
        <authorList>
            <person name="Yao L."/>
        </authorList>
    </citation>
    <scope>NUCLEOTIDE SEQUENCE [LARGE SCALE GENOMIC DNA]</scope>
    <source>
        <strain evidence="6">YC-7-48</strain>
    </source>
</reference>
<accession>A0A842HT82</accession>
<evidence type="ECO:0000313" key="5">
    <source>
        <dbReference type="EMBL" id="MBC2770025.1"/>
    </source>
</evidence>
<feature type="chain" id="PRO_5032515558" evidence="3">
    <location>
        <begin position="29"/>
        <end position="148"/>
    </location>
</feature>
<keyword evidence="1 3" id="KW-0732">Signal</keyword>
<dbReference type="Gene3D" id="3.30.1450.10">
    <property type="match status" value="1"/>
</dbReference>
<dbReference type="InterPro" id="IPR037873">
    <property type="entry name" value="BamE-like"/>
</dbReference>
<evidence type="ECO:0000259" key="4">
    <source>
        <dbReference type="Pfam" id="PF04355"/>
    </source>
</evidence>
<evidence type="ECO:0000313" key="6">
    <source>
        <dbReference type="Proteomes" id="UP000545386"/>
    </source>
</evidence>
<dbReference type="GO" id="GO:0019867">
    <property type="term" value="C:outer membrane"/>
    <property type="evidence" value="ECO:0007669"/>
    <property type="project" value="InterPro"/>
</dbReference>
<comment type="caution">
    <text evidence="5">The sequence shown here is derived from an EMBL/GenBank/DDBJ whole genome shotgun (WGS) entry which is preliminary data.</text>
</comment>
<keyword evidence="6" id="KW-1185">Reference proteome</keyword>
<feature type="domain" description="Outer membrane protein assembly factor BamE" evidence="4">
    <location>
        <begin position="61"/>
        <end position="129"/>
    </location>
</feature>
<evidence type="ECO:0000256" key="1">
    <source>
        <dbReference type="ARBA" id="ARBA00022729"/>
    </source>
</evidence>
<proteinExistence type="predicted"/>
<name>A0A842HT82_9BURK</name>
<gene>
    <name evidence="5" type="primary">bamE</name>
    <name evidence="5" type="ORF">GTU67_08895</name>
</gene>
<dbReference type="Pfam" id="PF04355">
    <property type="entry name" value="BamE"/>
    <property type="match status" value="1"/>
</dbReference>
<feature type="signal peptide" evidence="3">
    <location>
        <begin position="1"/>
        <end position="28"/>
    </location>
</feature>
<evidence type="ECO:0000256" key="2">
    <source>
        <dbReference type="ARBA" id="ARBA00023136"/>
    </source>
</evidence>